<organism evidence="3 4">
    <name type="scientific">Heracleum sosnowskyi</name>
    <dbReference type="NCBI Taxonomy" id="360622"/>
    <lineage>
        <taxon>Eukaryota</taxon>
        <taxon>Viridiplantae</taxon>
        <taxon>Streptophyta</taxon>
        <taxon>Embryophyta</taxon>
        <taxon>Tracheophyta</taxon>
        <taxon>Spermatophyta</taxon>
        <taxon>Magnoliopsida</taxon>
        <taxon>eudicotyledons</taxon>
        <taxon>Gunneridae</taxon>
        <taxon>Pentapetalae</taxon>
        <taxon>asterids</taxon>
        <taxon>campanulids</taxon>
        <taxon>Apiales</taxon>
        <taxon>Apiaceae</taxon>
        <taxon>Apioideae</taxon>
        <taxon>apioid superclade</taxon>
        <taxon>Tordylieae</taxon>
        <taxon>Tordyliinae</taxon>
        <taxon>Heracleum</taxon>
    </lineage>
</organism>
<feature type="signal peptide" evidence="1">
    <location>
        <begin position="1"/>
        <end position="22"/>
    </location>
</feature>
<dbReference type="Pfam" id="PF25293">
    <property type="entry name" value="Beta-prop_EMC1_N"/>
    <property type="match status" value="1"/>
</dbReference>
<dbReference type="InterPro" id="IPR026895">
    <property type="entry name" value="EMC1"/>
</dbReference>
<accession>A0AAD8H228</accession>
<evidence type="ECO:0000259" key="2">
    <source>
        <dbReference type="Pfam" id="PF25293"/>
    </source>
</evidence>
<dbReference type="InterPro" id="IPR001680">
    <property type="entry name" value="WD40_rpt"/>
</dbReference>
<evidence type="ECO:0000313" key="3">
    <source>
        <dbReference type="EMBL" id="KAK1359049.1"/>
    </source>
</evidence>
<comment type="caution">
    <text evidence="3">The sequence shown here is derived from an EMBL/GenBank/DDBJ whole genome shotgun (WGS) entry which is preliminary data.</text>
</comment>
<gene>
    <name evidence="3" type="ORF">POM88_043523</name>
</gene>
<feature type="chain" id="PRO_5042229867" description="EMC1 first beta-propeller domain-containing protein" evidence="1">
    <location>
        <begin position="23"/>
        <end position="202"/>
    </location>
</feature>
<dbReference type="Proteomes" id="UP001237642">
    <property type="component" value="Unassembled WGS sequence"/>
</dbReference>
<feature type="domain" description="EMC1 first beta-propeller" evidence="2">
    <location>
        <begin position="23"/>
        <end position="92"/>
    </location>
</feature>
<dbReference type="AlphaFoldDB" id="A0AAD8H228"/>
<reference evidence="3" key="2">
    <citation type="submission" date="2023-05" db="EMBL/GenBank/DDBJ databases">
        <authorList>
            <person name="Schelkunov M.I."/>
        </authorList>
    </citation>
    <scope>NUCLEOTIDE SEQUENCE</scope>
    <source>
        <strain evidence="3">Hsosn_3</strain>
        <tissue evidence="3">Leaf</tissue>
    </source>
</reference>
<dbReference type="SMART" id="SM00320">
    <property type="entry name" value="WD40"/>
    <property type="match status" value="2"/>
</dbReference>
<dbReference type="InterPro" id="IPR058545">
    <property type="entry name" value="Beta-prop_EMC1_1st"/>
</dbReference>
<dbReference type="Gene3D" id="2.130.10.10">
    <property type="entry name" value="YVTN repeat-like/Quinoprotein amine dehydrogenase"/>
    <property type="match status" value="1"/>
</dbReference>
<dbReference type="GO" id="GO:0072546">
    <property type="term" value="C:EMC complex"/>
    <property type="evidence" value="ECO:0007669"/>
    <property type="project" value="InterPro"/>
</dbReference>
<reference evidence="3" key="1">
    <citation type="submission" date="2023-02" db="EMBL/GenBank/DDBJ databases">
        <title>Genome of toxic invasive species Heracleum sosnowskyi carries increased number of genes despite the absence of recent whole-genome duplications.</title>
        <authorList>
            <person name="Schelkunov M."/>
            <person name="Shtratnikova V."/>
            <person name="Makarenko M."/>
            <person name="Klepikova A."/>
            <person name="Omelchenko D."/>
            <person name="Novikova G."/>
            <person name="Obukhova E."/>
            <person name="Bogdanov V."/>
            <person name="Penin A."/>
            <person name="Logacheva M."/>
        </authorList>
    </citation>
    <scope>NUCLEOTIDE SEQUENCE</scope>
    <source>
        <strain evidence="3">Hsosn_3</strain>
        <tissue evidence="3">Leaf</tissue>
    </source>
</reference>
<dbReference type="GO" id="GO:0034975">
    <property type="term" value="P:protein folding in endoplasmic reticulum"/>
    <property type="evidence" value="ECO:0007669"/>
    <property type="project" value="TreeGrafter"/>
</dbReference>
<proteinExistence type="predicted"/>
<keyword evidence="4" id="KW-1185">Reference proteome</keyword>
<keyword evidence="1" id="KW-0732">Signal</keyword>
<dbReference type="Pfam" id="PF00400">
    <property type="entry name" value="WD40"/>
    <property type="match status" value="2"/>
</dbReference>
<dbReference type="InterPro" id="IPR015943">
    <property type="entry name" value="WD40/YVTN_repeat-like_dom_sf"/>
</dbReference>
<evidence type="ECO:0000256" key="1">
    <source>
        <dbReference type="SAM" id="SignalP"/>
    </source>
</evidence>
<dbReference type="PANTHER" id="PTHR21573:SF0">
    <property type="entry name" value="ER MEMBRANE PROTEIN COMPLEX SUBUNIT 1"/>
    <property type="match status" value="1"/>
</dbReference>
<dbReference type="PANTHER" id="PTHR21573">
    <property type="entry name" value="ER MEMBRANE PROTEIN COMPLEX SUBUNIT 1"/>
    <property type="match status" value="1"/>
</dbReference>
<dbReference type="InterPro" id="IPR011047">
    <property type="entry name" value="Quinoprotein_ADH-like_sf"/>
</dbReference>
<dbReference type="SUPFAM" id="SSF50998">
    <property type="entry name" value="Quinoprotein alcohol dehydrogenase-like"/>
    <property type="match status" value="1"/>
</dbReference>
<sequence length="202" mass="23570">MAISRVFTLLLLLFTVFNFSHSLHEDQVSLMDWHQQYIGKVKQAVFQTQKAGRKRVIVATEENVVASLDLRRGEIFWRKVLGAKDAVDEIDWRSENNEFDRRSERVKCVDLHPTQPWALISLYSGTVCIWNYQSQEIEKSFKLTESPVRCAKFIRGKDWFIAGADDKMIRVYNYCTAEKLKNSKHTQTTSGQWMCIQAFHNS</sequence>
<evidence type="ECO:0000313" key="4">
    <source>
        <dbReference type="Proteomes" id="UP001237642"/>
    </source>
</evidence>
<dbReference type="EMBL" id="JAUIZM010000010">
    <property type="protein sequence ID" value="KAK1359049.1"/>
    <property type="molecule type" value="Genomic_DNA"/>
</dbReference>
<name>A0AAD8H228_9APIA</name>
<protein>
    <recommendedName>
        <fullName evidence="2">EMC1 first beta-propeller domain-containing protein</fullName>
    </recommendedName>
</protein>